<evidence type="ECO:0000313" key="12">
    <source>
        <dbReference type="Proteomes" id="UP001595843"/>
    </source>
</evidence>
<dbReference type="EC" id="2.3.2.2" evidence="9"/>
<dbReference type="SUPFAM" id="SSF56235">
    <property type="entry name" value="N-terminal nucleophile aminohydrolases (Ntn hydrolases)"/>
    <property type="match status" value="1"/>
</dbReference>
<keyword evidence="10" id="KW-0812">Transmembrane</keyword>
<comment type="similarity">
    <text evidence="3 9">Belongs to the gamma-glutamyltransferase family.</text>
</comment>
<dbReference type="PRINTS" id="PR01210">
    <property type="entry name" value="GGTRANSPTASE"/>
</dbReference>
<dbReference type="PANTHER" id="PTHR43199">
    <property type="entry name" value="GLUTATHIONE HYDROLASE"/>
    <property type="match status" value="1"/>
</dbReference>
<accession>A0ABV8JIX9</accession>
<keyword evidence="4 9" id="KW-0808">Transferase</keyword>
<keyword evidence="6 9" id="KW-0865">Zymogen</keyword>
<dbReference type="EC" id="3.4.19.13" evidence="9"/>
<evidence type="ECO:0000256" key="4">
    <source>
        <dbReference type="ARBA" id="ARBA00022679"/>
    </source>
</evidence>
<dbReference type="EMBL" id="JBHSAP010000018">
    <property type="protein sequence ID" value="MFC4078365.1"/>
    <property type="molecule type" value="Genomic_DNA"/>
</dbReference>
<keyword evidence="10" id="KW-0472">Membrane</keyword>
<comment type="pathway">
    <text evidence="9">Sulfur metabolism; glutathione metabolism.</text>
</comment>
<keyword evidence="10" id="KW-1133">Transmembrane helix</keyword>
<dbReference type="InterPro" id="IPR043138">
    <property type="entry name" value="GGT_lsub"/>
</dbReference>
<dbReference type="Pfam" id="PF01019">
    <property type="entry name" value="G_glu_transpept"/>
    <property type="match status" value="1"/>
</dbReference>
<reference evidence="12" key="1">
    <citation type="journal article" date="2019" name="Int. J. Syst. Evol. Microbiol.">
        <title>The Global Catalogue of Microorganisms (GCM) 10K type strain sequencing project: providing services to taxonomists for standard genome sequencing and annotation.</title>
        <authorList>
            <consortium name="The Broad Institute Genomics Platform"/>
            <consortium name="The Broad Institute Genome Sequencing Center for Infectious Disease"/>
            <person name="Wu L."/>
            <person name="Ma J."/>
        </authorList>
    </citation>
    <scope>NUCLEOTIDE SEQUENCE [LARGE SCALE GENOMIC DNA]</scope>
    <source>
        <strain evidence="12">IBRC-M 10813</strain>
    </source>
</reference>
<sequence length="550" mass="60421">MSTRTLNGVLAVIVVLGMAGFYWHQSRGSTDSLDRLYRTSLGFGGKEPSFGVASAHPLATEVGMDVLHNGGNAVDAAIAVSYALGVVEPHGSGIGGGGTMMVYPGAGKEPTVYDYREISSYSGQTSPLAIGVPGFVKGMEAVHKDFGTRKMAELIEPSVRLASDGYSLTALDESRLENTQFRMPVRELPHMYPKGQPLKRGDILRQQELAQILELIQQEGADGFYRGSIAKELVRKAPSITLDDLARYRVLKKKPVKGRFAGYDVYAPPAPSGGIMMIQFLQVAEALKVEETKGKPSDFVHLSSEIYKCTYKDRLYKVGDPAFVQVPEEEMISKQHTLKLTKEVSRNQLSKEQKLELDSAADQEDHDNTTHFVVVDRDGMMVSATNTVSGYYGSGVYVKGFFLNNQLKNFSLSANLPNRFQPGKRPFSYTTPMILIKDGESMIGIGSAGGRKITEMVGQVLIRHLAYGQSIEDSLKGPRSYVDLANNTVVNEKTFPPKVSQTLMQRGYSKIKTDDPWAYGSVQTIRVDLRNGKLEGGADPRRDGTWRAEH</sequence>
<evidence type="ECO:0000256" key="2">
    <source>
        <dbReference type="ARBA" id="ARBA00001089"/>
    </source>
</evidence>
<keyword evidence="9" id="KW-0317">Glutathione biosynthesis</keyword>
<evidence type="ECO:0000256" key="5">
    <source>
        <dbReference type="ARBA" id="ARBA00022801"/>
    </source>
</evidence>
<dbReference type="RefSeq" id="WP_380706173.1">
    <property type="nucleotide sequence ID" value="NZ_JBHSAP010000018.1"/>
</dbReference>
<comment type="catalytic activity">
    <reaction evidence="1 9">
        <text>an S-substituted glutathione + H2O = an S-substituted L-cysteinylglycine + L-glutamate</text>
        <dbReference type="Rhea" id="RHEA:59468"/>
        <dbReference type="ChEBI" id="CHEBI:15377"/>
        <dbReference type="ChEBI" id="CHEBI:29985"/>
        <dbReference type="ChEBI" id="CHEBI:90779"/>
        <dbReference type="ChEBI" id="CHEBI:143103"/>
        <dbReference type="EC" id="3.4.19.13"/>
    </reaction>
</comment>
<dbReference type="InterPro" id="IPR000101">
    <property type="entry name" value="GGT_peptidase"/>
</dbReference>
<comment type="catalytic activity">
    <reaction evidence="8 9">
        <text>an N-terminal (5-L-glutamyl)-[peptide] + an alpha-amino acid = 5-L-glutamyl amino acid + an N-terminal L-alpha-aminoacyl-[peptide]</text>
        <dbReference type="Rhea" id="RHEA:23904"/>
        <dbReference type="Rhea" id="RHEA-COMP:9780"/>
        <dbReference type="Rhea" id="RHEA-COMP:9795"/>
        <dbReference type="ChEBI" id="CHEBI:77644"/>
        <dbReference type="ChEBI" id="CHEBI:78597"/>
        <dbReference type="ChEBI" id="CHEBI:78599"/>
        <dbReference type="ChEBI" id="CHEBI:78608"/>
        <dbReference type="EC" id="2.3.2.2"/>
    </reaction>
</comment>
<evidence type="ECO:0000256" key="7">
    <source>
        <dbReference type="ARBA" id="ARBA00023315"/>
    </source>
</evidence>
<comment type="catalytic activity">
    <reaction evidence="2 9">
        <text>glutathione + H2O = L-cysteinylglycine + L-glutamate</text>
        <dbReference type="Rhea" id="RHEA:28807"/>
        <dbReference type="ChEBI" id="CHEBI:15377"/>
        <dbReference type="ChEBI" id="CHEBI:29985"/>
        <dbReference type="ChEBI" id="CHEBI:57925"/>
        <dbReference type="ChEBI" id="CHEBI:61694"/>
        <dbReference type="EC" id="3.4.19.13"/>
    </reaction>
</comment>
<dbReference type="NCBIfam" id="TIGR00066">
    <property type="entry name" value="g_glut_trans"/>
    <property type="match status" value="1"/>
</dbReference>
<comment type="subunit">
    <text evidence="9">This enzyme consists of two polypeptide chains, which are synthesized in precursor form from a single polypeptide.</text>
</comment>
<dbReference type="InterPro" id="IPR043137">
    <property type="entry name" value="GGT_ssub_C"/>
</dbReference>
<feature type="transmembrane region" description="Helical" evidence="10">
    <location>
        <begin position="6"/>
        <end position="23"/>
    </location>
</feature>
<evidence type="ECO:0000256" key="1">
    <source>
        <dbReference type="ARBA" id="ARBA00001049"/>
    </source>
</evidence>
<evidence type="ECO:0000256" key="8">
    <source>
        <dbReference type="ARBA" id="ARBA00047417"/>
    </source>
</evidence>
<dbReference type="Proteomes" id="UP001595843">
    <property type="component" value="Unassembled WGS sequence"/>
</dbReference>
<keyword evidence="5 9" id="KW-0378">Hydrolase</keyword>
<dbReference type="GO" id="GO:0103068">
    <property type="term" value="F:leukotriene C4 gamma-glutamyl transferase activity"/>
    <property type="evidence" value="ECO:0007669"/>
    <property type="project" value="UniProtKB-EC"/>
</dbReference>
<comment type="caution">
    <text evidence="11">The sequence shown here is derived from an EMBL/GenBank/DDBJ whole genome shotgun (WGS) entry which is preliminary data.</text>
</comment>
<evidence type="ECO:0000256" key="3">
    <source>
        <dbReference type="ARBA" id="ARBA00009381"/>
    </source>
</evidence>
<gene>
    <name evidence="11" type="primary">ggt</name>
    <name evidence="11" type="ORF">ACFOUO_16325</name>
</gene>
<dbReference type="Gene3D" id="1.10.246.130">
    <property type="match status" value="1"/>
</dbReference>
<dbReference type="Gene3D" id="3.60.20.40">
    <property type="match status" value="1"/>
</dbReference>
<name>A0ABV8JIX9_9BACL</name>
<evidence type="ECO:0000256" key="10">
    <source>
        <dbReference type="SAM" id="Phobius"/>
    </source>
</evidence>
<keyword evidence="7 9" id="KW-0012">Acyltransferase</keyword>
<proteinExistence type="inferred from homology"/>
<evidence type="ECO:0000313" key="11">
    <source>
        <dbReference type="EMBL" id="MFC4078365.1"/>
    </source>
</evidence>
<dbReference type="InterPro" id="IPR051792">
    <property type="entry name" value="GGT_bact"/>
</dbReference>
<evidence type="ECO:0000256" key="6">
    <source>
        <dbReference type="ARBA" id="ARBA00023145"/>
    </source>
</evidence>
<evidence type="ECO:0000256" key="9">
    <source>
        <dbReference type="RuleBase" id="RU368036"/>
    </source>
</evidence>
<dbReference type="InterPro" id="IPR029055">
    <property type="entry name" value="Ntn_hydrolases_N"/>
</dbReference>
<dbReference type="PANTHER" id="PTHR43199:SF1">
    <property type="entry name" value="GLUTATHIONE HYDROLASE PROENZYME"/>
    <property type="match status" value="1"/>
</dbReference>
<organism evidence="11 12">
    <name type="scientific">Salinithrix halophila</name>
    <dbReference type="NCBI Taxonomy" id="1485204"/>
    <lineage>
        <taxon>Bacteria</taxon>
        <taxon>Bacillati</taxon>
        <taxon>Bacillota</taxon>
        <taxon>Bacilli</taxon>
        <taxon>Bacillales</taxon>
        <taxon>Thermoactinomycetaceae</taxon>
        <taxon>Salinithrix</taxon>
    </lineage>
</organism>
<keyword evidence="12" id="KW-1185">Reference proteome</keyword>
<comment type="PTM">
    <text evidence="9">Cleaved by autocatalysis into a large and a small subunit.</text>
</comment>
<protein>
    <recommendedName>
        <fullName evidence="9">Glutathione hydrolase proenzyme</fullName>
        <ecNumber evidence="9">2.3.2.2</ecNumber>
        <ecNumber evidence="9">3.4.19.13</ecNumber>
    </recommendedName>
    <component>
        <recommendedName>
            <fullName evidence="9">Glutathione hydrolase large chain</fullName>
        </recommendedName>
    </component>
    <component>
        <recommendedName>
            <fullName evidence="9">Glutathione hydrolase small chain</fullName>
        </recommendedName>
    </component>
</protein>